<evidence type="ECO:0000256" key="1">
    <source>
        <dbReference type="SAM" id="MobiDB-lite"/>
    </source>
</evidence>
<feature type="region of interest" description="Disordered" evidence="1">
    <location>
        <begin position="1"/>
        <end position="91"/>
    </location>
</feature>
<reference evidence="2 3" key="1">
    <citation type="submission" date="2013-11" db="EMBL/GenBank/DDBJ databases">
        <title>The Genome Sequence of Phytophthora parasitica P1976.</title>
        <authorList>
            <consortium name="The Broad Institute Genomics Platform"/>
            <person name="Russ C."/>
            <person name="Tyler B."/>
            <person name="Panabieres F."/>
            <person name="Shan W."/>
            <person name="Tripathy S."/>
            <person name="Grunwald N."/>
            <person name="Machado M."/>
            <person name="Johnson C.S."/>
            <person name="Walker B."/>
            <person name="Young S."/>
            <person name="Zeng Q."/>
            <person name="Gargeya S."/>
            <person name="Fitzgerald M."/>
            <person name="Haas B."/>
            <person name="Abouelleil A."/>
            <person name="Allen A.W."/>
            <person name="Alvarado L."/>
            <person name="Arachchi H.M."/>
            <person name="Berlin A.M."/>
            <person name="Chapman S.B."/>
            <person name="Gainer-Dewar J."/>
            <person name="Goldberg J."/>
            <person name="Griggs A."/>
            <person name="Gujja S."/>
            <person name="Hansen M."/>
            <person name="Howarth C."/>
            <person name="Imamovic A."/>
            <person name="Ireland A."/>
            <person name="Larimer J."/>
            <person name="McCowan C."/>
            <person name="Murphy C."/>
            <person name="Pearson M."/>
            <person name="Poon T.W."/>
            <person name="Priest M."/>
            <person name="Roberts A."/>
            <person name="Saif S."/>
            <person name="Shea T."/>
            <person name="Sisk P."/>
            <person name="Sykes S."/>
            <person name="Wortman J."/>
            <person name="Nusbaum C."/>
            <person name="Birren B."/>
        </authorList>
    </citation>
    <scope>NUCLEOTIDE SEQUENCE [LARGE SCALE GENOMIC DNA]</scope>
    <source>
        <strain evidence="2 3">P1976</strain>
    </source>
</reference>
<feature type="compositionally biased region" description="Polar residues" evidence="1">
    <location>
        <begin position="14"/>
        <end position="26"/>
    </location>
</feature>
<organism evidence="2 3">
    <name type="scientific">Phytophthora nicotianae P1976</name>
    <dbReference type="NCBI Taxonomy" id="1317066"/>
    <lineage>
        <taxon>Eukaryota</taxon>
        <taxon>Sar</taxon>
        <taxon>Stramenopiles</taxon>
        <taxon>Oomycota</taxon>
        <taxon>Peronosporomycetes</taxon>
        <taxon>Peronosporales</taxon>
        <taxon>Peronosporaceae</taxon>
        <taxon>Phytophthora</taxon>
    </lineage>
</organism>
<dbReference type="AlphaFoldDB" id="A0A080Z710"/>
<sequence length="126" mass="13948">MPNSSASKLDGPSAFSNTNQKENPSVDSRRARDHEELEHGQTGCAHDEPNMKKRDAFKSRQSTDKLSGFTVESGVNMQVGPTVGSNTGMTRLRRTRVELAERVRDGLQHGRAGSLHSRLKCELISW</sequence>
<gene>
    <name evidence="2" type="ORF">F444_19669</name>
</gene>
<dbReference type="Proteomes" id="UP000028582">
    <property type="component" value="Unassembled WGS sequence"/>
</dbReference>
<feature type="compositionally biased region" description="Basic and acidic residues" evidence="1">
    <location>
        <begin position="27"/>
        <end position="63"/>
    </location>
</feature>
<evidence type="ECO:0000313" key="2">
    <source>
        <dbReference type="EMBL" id="ETO62421.1"/>
    </source>
</evidence>
<comment type="caution">
    <text evidence="2">The sequence shown here is derived from an EMBL/GenBank/DDBJ whole genome shotgun (WGS) entry which is preliminary data.</text>
</comment>
<accession>A0A080Z710</accession>
<protein>
    <submittedName>
        <fullName evidence="2">Uncharacterized protein</fullName>
    </submittedName>
</protein>
<proteinExistence type="predicted"/>
<dbReference type="EMBL" id="ANJA01003596">
    <property type="protein sequence ID" value="ETO62421.1"/>
    <property type="molecule type" value="Genomic_DNA"/>
</dbReference>
<evidence type="ECO:0000313" key="3">
    <source>
        <dbReference type="Proteomes" id="UP000028582"/>
    </source>
</evidence>
<name>A0A080Z710_PHYNI</name>